<reference evidence="2 3" key="1">
    <citation type="submission" date="2020-08" db="EMBL/GenBank/DDBJ databases">
        <title>Description of novel Flavobacterium F-392 isolate.</title>
        <authorList>
            <person name="Saticioglu I.B."/>
            <person name="Duman M."/>
            <person name="Altun S."/>
        </authorList>
    </citation>
    <scope>NUCLEOTIDE SEQUENCE [LARGE SCALE GENOMIC DNA]</scope>
    <source>
        <strain evidence="2 3">F-392</strain>
    </source>
</reference>
<feature type="signal peptide" evidence="1">
    <location>
        <begin position="1"/>
        <end position="20"/>
    </location>
</feature>
<sequence length="404" mass="41413">MKKTTLKLFGFLALTAGLMASCSSNDTPTPSTPGSSTFVADATNFQGTISDGEVTLDASKTYKLTGKIQVNSGATLTIPAGTVIQGTGGTSAYIAIAQGGKLNVNGTAAKPVVMTSGLATKKAGDWGGLVICGKAPINRISGGASTAQSEVADLSYGGTVSNDNSGSITYLRIEYAGAAFNSEKEFNGLSLFGVGSGTTISYVEFYQGADDGVEFFGGTVNTSNLISIGNEDDQFDWTEGWSGTNTNWYGKLDFGKGNRGIEADNFELGYANTPIANPSITNLTLVGPGSAPTSGTWLENDAMKLRRGTKGIFTNLVLSGWKTGFNVENNETIAFIPTALKVVNVNLSADVATKTKGTLNAVAPATSGLSTDVSGIITSESTTATGAGNGTAMPTWAAGWSVGF</sequence>
<gene>
    <name evidence="2" type="ORF">H8R25_11275</name>
</gene>
<keyword evidence="1" id="KW-0732">Signal</keyword>
<feature type="chain" id="PRO_5037862270" description="Lipoprotein" evidence="1">
    <location>
        <begin position="21"/>
        <end position="404"/>
    </location>
</feature>
<name>A0A923SFZ7_9FLAO</name>
<accession>A0A923SFZ7</accession>
<dbReference type="AlphaFoldDB" id="A0A923SFZ7"/>
<dbReference type="PROSITE" id="PS51257">
    <property type="entry name" value="PROKAR_LIPOPROTEIN"/>
    <property type="match status" value="1"/>
</dbReference>
<dbReference type="Proteomes" id="UP000641454">
    <property type="component" value="Unassembled WGS sequence"/>
</dbReference>
<organism evidence="2 3">
    <name type="scientific">Flavobacterium muglaense</name>
    <dbReference type="NCBI Taxonomy" id="2764716"/>
    <lineage>
        <taxon>Bacteria</taxon>
        <taxon>Pseudomonadati</taxon>
        <taxon>Bacteroidota</taxon>
        <taxon>Flavobacteriia</taxon>
        <taxon>Flavobacteriales</taxon>
        <taxon>Flavobacteriaceae</taxon>
        <taxon>Flavobacterium</taxon>
    </lineage>
</organism>
<dbReference type="EMBL" id="JACRUL010000026">
    <property type="protein sequence ID" value="MBC5845020.1"/>
    <property type="molecule type" value="Genomic_DNA"/>
</dbReference>
<comment type="caution">
    <text evidence="2">The sequence shown here is derived from an EMBL/GenBank/DDBJ whole genome shotgun (WGS) entry which is preliminary data.</text>
</comment>
<keyword evidence="3" id="KW-1185">Reference proteome</keyword>
<dbReference type="PANTHER" id="PTHR41339:SF1">
    <property type="entry name" value="SECRETED PROTEIN"/>
    <property type="match status" value="1"/>
</dbReference>
<dbReference type="InterPro" id="IPR011050">
    <property type="entry name" value="Pectin_lyase_fold/virulence"/>
</dbReference>
<protein>
    <recommendedName>
        <fullName evidence="4">Lipoprotein</fullName>
    </recommendedName>
</protein>
<evidence type="ECO:0008006" key="4">
    <source>
        <dbReference type="Google" id="ProtNLM"/>
    </source>
</evidence>
<evidence type="ECO:0000256" key="1">
    <source>
        <dbReference type="SAM" id="SignalP"/>
    </source>
</evidence>
<evidence type="ECO:0000313" key="2">
    <source>
        <dbReference type="EMBL" id="MBC5845020.1"/>
    </source>
</evidence>
<evidence type="ECO:0000313" key="3">
    <source>
        <dbReference type="Proteomes" id="UP000641454"/>
    </source>
</evidence>
<dbReference type="PANTHER" id="PTHR41339">
    <property type="entry name" value="LIPL48"/>
    <property type="match status" value="1"/>
</dbReference>
<dbReference type="SUPFAM" id="SSF51126">
    <property type="entry name" value="Pectin lyase-like"/>
    <property type="match status" value="1"/>
</dbReference>
<proteinExistence type="predicted"/>
<dbReference type="RefSeq" id="WP_187019067.1">
    <property type="nucleotide sequence ID" value="NZ_JACRUK010000025.1"/>
</dbReference>